<evidence type="ECO:0000313" key="2">
    <source>
        <dbReference type="Proteomes" id="UP000229095"/>
    </source>
</evidence>
<protein>
    <recommendedName>
        <fullName evidence="3">CTP synthase</fullName>
    </recommendedName>
</protein>
<name>A0A2M9HAR9_9BIFI</name>
<keyword evidence="2" id="KW-1185">Reference proteome</keyword>
<accession>A0A2M9HAR9</accession>
<dbReference type="AlphaFoldDB" id="A0A2M9HAR9"/>
<gene>
    <name evidence="1" type="ORF">CS006_01760</name>
</gene>
<dbReference type="Proteomes" id="UP000229095">
    <property type="component" value="Unassembled WGS sequence"/>
</dbReference>
<sequence length="181" mass="20751">MTNIYRTLLDCSMLYPFAQALPIFDSAARQGTDISELPEYCRSLGMDSAAITKLCLNTDPLSENGGESFIRAMIEETNFVIPRLQRPFRNPRNPDAPFRADFSWELPDGTIIVAEFDGMGKYVIDDGTRRGIRARVYAERERETALRADGVRRIVRLEYEDALYPERLRRKLLDAGVPQRR</sequence>
<dbReference type="EMBL" id="PEBI01000001">
    <property type="protein sequence ID" value="PJM73913.1"/>
    <property type="molecule type" value="Genomic_DNA"/>
</dbReference>
<comment type="caution">
    <text evidence="1">The sequence shown here is derived from an EMBL/GenBank/DDBJ whole genome shotgun (WGS) entry which is preliminary data.</text>
</comment>
<reference evidence="1 2" key="1">
    <citation type="submission" date="2017-10" db="EMBL/GenBank/DDBJ databases">
        <title>Draft genome sequences of strains TRE 1, TRE 9, TRE H and TRI 7, isolated from tamarins, belonging to four potential novel Bifidobacterium species.</title>
        <authorList>
            <person name="Mattarelli P."/>
            <person name="Modesto M."/>
            <person name="Puglisi E."/>
            <person name="Morelli L."/>
            <person name="Spezio C."/>
            <person name="Bonetti A."/>
            <person name="Sandri C."/>
        </authorList>
    </citation>
    <scope>NUCLEOTIDE SEQUENCE [LARGE SCALE GENOMIC DNA]</scope>
    <source>
        <strain evidence="2">TRE1</strain>
    </source>
</reference>
<evidence type="ECO:0008006" key="3">
    <source>
        <dbReference type="Google" id="ProtNLM"/>
    </source>
</evidence>
<proteinExistence type="predicted"/>
<evidence type="ECO:0000313" key="1">
    <source>
        <dbReference type="EMBL" id="PJM73913.1"/>
    </source>
</evidence>
<organism evidence="1 2">
    <name type="scientific">Bifidobacterium primatium</name>
    <dbReference type="NCBI Taxonomy" id="2045438"/>
    <lineage>
        <taxon>Bacteria</taxon>
        <taxon>Bacillati</taxon>
        <taxon>Actinomycetota</taxon>
        <taxon>Actinomycetes</taxon>
        <taxon>Bifidobacteriales</taxon>
        <taxon>Bifidobacteriaceae</taxon>
        <taxon>Bifidobacterium</taxon>
    </lineage>
</organism>